<evidence type="ECO:0000313" key="13">
    <source>
        <dbReference type="EMBL" id="MBB4016788.1"/>
    </source>
</evidence>
<evidence type="ECO:0000256" key="2">
    <source>
        <dbReference type="ARBA" id="ARBA00022630"/>
    </source>
</evidence>
<evidence type="ECO:0000313" key="14">
    <source>
        <dbReference type="Proteomes" id="UP000577362"/>
    </source>
</evidence>
<keyword evidence="3 8" id="KW-0274">FAD</keyword>
<keyword evidence="6" id="KW-1015">Disulfide bond</keyword>
<dbReference type="Proteomes" id="UP000577362">
    <property type="component" value="Unassembled WGS sequence"/>
</dbReference>
<evidence type="ECO:0000256" key="7">
    <source>
        <dbReference type="ARBA" id="ARBA00023284"/>
    </source>
</evidence>
<keyword evidence="8" id="KW-0547">Nucleotide-binding</keyword>
<dbReference type="FunFam" id="3.30.390.30:FF:000001">
    <property type="entry name" value="Dihydrolipoyl dehydrogenase"/>
    <property type="match status" value="1"/>
</dbReference>
<evidence type="ECO:0000256" key="9">
    <source>
        <dbReference type="PIRSR" id="PIRSR000350-4"/>
    </source>
</evidence>
<name>A0A840BZD0_9HYPH</name>
<keyword evidence="7 10" id="KW-0676">Redox-active center</keyword>
<feature type="binding site" evidence="8">
    <location>
        <begin position="141"/>
        <end position="143"/>
    </location>
    <ligand>
        <name>FAD</name>
        <dbReference type="ChEBI" id="CHEBI:57692"/>
    </ligand>
</feature>
<comment type="similarity">
    <text evidence="1 10">Belongs to the class-I pyridine nucleotide-disulfide oxidoreductase family.</text>
</comment>
<feature type="binding site" evidence="8">
    <location>
        <begin position="178"/>
        <end position="185"/>
    </location>
    <ligand>
        <name>NAD(+)</name>
        <dbReference type="ChEBI" id="CHEBI:57540"/>
    </ligand>
</feature>
<evidence type="ECO:0000256" key="1">
    <source>
        <dbReference type="ARBA" id="ARBA00007532"/>
    </source>
</evidence>
<evidence type="ECO:0000259" key="12">
    <source>
        <dbReference type="Pfam" id="PF07992"/>
    </source>
</evidence>
<reference evidence="13 14" key="1">
    <citation type="submission" date="2020-08" db="EMBL/GenBank/DDBJ databases">
        <title>Genomic Encyclopedia of Type Strains, Phase IV (KMG-IV): sequencing the most valuable type-strain genomes for metagenomic binning, comparative biology and taxonomic classification.</title>
        <authorList>
            <person name="Goeker M."/>
        </authorList>
    </citation>
    <scope>NUCLEOTIDE SEQUENCE [LARGE SCALE GENOMIC DNA]</scope>
    <source>
        <strain evidence="13 14">DSM 103737</strain>
    </source>
</reference>
<dbReference type="GO" id="GO:0016668">
    <property type="term" value="F:oxidoreductase activity, acting on a sulfur group of donors, NAD(P) as acceptor"/>
    <property type="evidence" value="ECO:0007669"/>
    <property type="project" value="InterPro"/>
</dbReference>
<dbReference type="EMBL" id="JACIEN010000002">
    <property type="protein sequence ID" value="MBB4016788.1"/>
    <property type="molecule type" value="Genomic_DNA"/>
</dbReference>
<keyword evidence="5 10" id="KW-0560">Oxidoreductase</keyword>
<evidence type="ECO:0000256" key="6">
    <source>
        <dbReference type="ARBA" id="ARBA00023157"/>
    </source>
</evidence>
<accession>A0A840BZD0</accession>
<organism evidence="13 14">
    <name type="scientific">Chelatococcus caeni</name>
    <dbReference type="NCBI Taxonomy" id="1348468"/>
    <lineage>
        <taxon>Bacteria</taxon>
        <taxon>Pseudomonadati</taxon>
        <taxon>Pseudomonadota</taxon>
        <taxon>Alphaproteobacteria</taxon>
        <taxon>Hyphomicrobiales</taxon>
        <taxon>Chelatococcaceae</taxon>
        <taxon>Chelatococcus</taxon>
    </lineage>
</organism>
<evidence type="ECO:0000256" key="8">
    <source>
        <dbReference type="PIRSR" id="PIRSR000350-3"/>
    </source>
</evidence>
<feature type="disulfide bond" description="Redox-active" evidence="9">
    <location>
        <begin position="44"/>
        <end position="49"/>
    </location>
</feature>
<keyword evidence="8" id="KW-0520">NAD</keyword>
<dbReference type="PANTHER" id="PTHR43014:SF2">
    <property type="entry name" value="MERCURIC REDUCTASE"/>
    <property type="match status" value="1"/>
</dbReference>
<dbReference type="RefSeq" id="WP_183316395.1">
    <property type="nucleotide sequence ID" value="NZ_JACIEN010000002.1"/>
</dbReference>
<dbReference type="Gene3D" id="3.30.390.30">
    <property type="match status" value="1"/>
</dbReference>
<evidence type="ECO:0000259" key="11">
    <source>
        <dbReference type="Pfam" id="PF02852"/>
    </source>
</evidence>
<feature type="domain" description="Pyridine nucleotide-disulphide oxidoreductase dimerisation" evidence="11">
    <location>
        <begin position="346"/>
        <end position="449"/>
    </location>
</feature>
<evidence type="ECO:0000256" key="3">
    <source>
        <dbReference type="ARBA" id="ARBA00022827"/>
    </source>
</evidence>
<dbReference type="PRINTS" id="PR00368">
    <property type="entry name" value="FADPNR"/>
</dbReference>
<comment type="cofactor">
    <cofactor evidence="8">
        <name>FAD</name>
        <dbReference type="ChEBI" id="CHEBI:57692"/>
    </cofactor>
    <text evidence="8">Binds 1 FAD per subunit.</text>
</comment>
<dbReference type="InterPro" id="IPR036188">
    <property type="entry name" value="FAD/NAD-bd_sf"/>
</dbReference>
<dbReference type="GO" id="GO:0050660">
    <property type="term" value="F:flavin adenine dinucleotide binding"/>
    <property type="evidence" value="ECO:0007669"/>
    <property type="project" value="TreeGrafter"/>
</dbReference>
<protein>
    <submittedName>
        <fullName evidence="13">Pyruvate/2-oxoglutarate dehydrogenase complex dihydrolipoamide dehydrogenase (E3) component</fullName>
    </submittedName>
</protein>
<evidence type="ECO:0000256" key="4">
    <source>
        <dbReference type="ARBA" id="ARBA00022857"/>
    </source>
</evidence>
<gene>
    <name evidence="13" type="ORF">GGR16_001817</name>
</gene>
<dbReference type="Pfam" id="PF02852">
    <property type="entry name" value="Pyr_redox_dim"/>
    <property type="match status" value="1"/>
</dbReference>
<feature type="binding site" evidence="8">
    <location>
        <position position="201"/>
    </location>
    <ligand>
        <name>NAD(+)</name>
        <dbReference type="ChEBI" id="CHEBI:57540"/>
    </ligand>
</feature>
<feature type="binding site" evidence="8">
    <location>
        <position position="53"/>
    </location>
    <ligand>
        <name>FAD</name>
        <dbReference type="ChEBI" id="CHEBI:57692"/>
    </ligand>
</feature>
<feature type="binding site" evidence="8">
    <location>
        <position position="267"/>
    </location>
    <ligand>
        <name>NAD(+)</name>
        <dbReference type="ChEBI" id="CHEBI:57540"/>
    </ligand>
</feature>
<feature type="domain" description="FAD/NAD(P)-binding" evidence="12">
    <location>
        <begin position="8"/>
        <end position="323"/>
    </location>
</feature>
<evidence type="ECO:0000256" key="5">
    <source>
        <dbReference type="ARBA" id="ARBA00023002"/>
    </source>
</evidence>
<dbReference type="InterPro" id="IPR001100">
    <property type="entry name" value="Pyr_nuc-diS_OxRdtase"/>
</dbReference>
<dbReference type="PIRSF" id="PIRSF000350">
    <property type="entry name" value="Mercury_reductase_MerA"/>
    <property type="match status" value="1"/>
</dbReference>
<dbReference type="PANTHER" id="PTHR43014">
    <property type="entry name" value="MERCURIC REDUCTASE"/>
    <property type="match status" value="1"/>
</dbReference>
<feature type="binding site" evidence="8">
    <location>
        <position position="307"/>
    </location>
    <ligand>
        <name>FAD</name>
        <dbReference type="ChEBI" id="CHEBI:57692"/>
    </ligand>
</feature>
<dbReference type="PRINTS" id="PR00411">
    <property type="entry name" value="PNDRDTASEI"/>
</dbReference>
<keyword evidence="14" id="KW-1185">Reference proteome</keyword>
<proteinExistence type="inferred from homology"/>
<sequence length="478" mass="51040">MTETLRPDLCIVGAGSAGLSVAAAAAAFGVPVVLIERGEMGGDCLNVGCVPSKALIAAARRAHDIRQAGEFGLGTLDPQVNYARVREHVRSVIGAIAPNDSVARFTALGVRVVRASARFVARDTLEAGNVIVKPRRFVLATGSRPAVPAIAGLDSVPFLTNETAFDLTRRPEHLVIVGGGTIGLELAQAHRRLGAPVTVIEAGRALGREDPELAAHVLAALRRDGVVIREGATVSEVAGEDGDIRLVIENRGTRTELKASHLLVATGRRPVTDGLELEAAGIAHDERGIAVDQHLRTSNRRVYAIGDCAGPDGGGRQFTHVANYHAGLVIRSALFRLRPRVDMRTMPRVTFTDPELAVVGMTEEEARADGGRISVLRWPVAENDRAQAERRTEGEIKVILGRGGRILGCGIAAPGAGELITPWTLAMTRNLRIRDLAGLTVPYPTISEISRRVAMSYYTPSAAKPMVRRLIGFLRRFG</sequence>
<keyword evidence="13" id="KW-0670">Pyruvate</keyword>
<comment type="caution">
    <text evidence="13">The sequence shown here is derived from an EMBL/GenBank/DDBJ whole genome shotgun (WGS) entry which is preliminary data.</text>
</comment>
<dbReference type="PROSITE" id="PS00076">
    <property type="entry name" value="PYRIDINE_REDOX_1"/>
    <property type="match status" value="1"/>
</dbReference>
<dbReference type="AlphaFoldDB" id="A0A840BZD0"/>
<keyword evidence="2 10" id="KW-0285">Flavoprotein</keyword>
<dbReference type="Gene3D" id="3.50.50.60">
    <property type="entry name" value="FAD/NAD(P)-binding domain"/>
    <property type="match status" value="2"/>
</dbReference>
<dbReference type="InterPro" id="IPR012999">
    <property type="entry name" value="Pyr_OxRdtase_I_AS"/>
</dbReference>
<dbReference type="InterPro" id="IPR004099">
    <property type="entry name" value="Pyr_nucl-diS_OxRdtase_dimer"/>
</dbReference>
<dbReference type="InterPro" id="IPR023753">
    <property type="entry name" value="FAD/NAD-binding_dom"/>
</dbReference>
<dbReference type="InterPro" id="IPR016156">
    <property type="entry name" value="FAD/NAD-linked_Rdtase_dimer_sf"/>
</dbReference>
<dbReference type="SUPFAM" id="SSF55424">
    <property type="entry name" value="FAD/NAD-linked reductases, dimerisation (C-terminal) domain"/>
    <property type="match status" value="1"/>
</dbReference>
<dbReference type="Pfam" id="PF07992">
    <property type="entry name" value="Pyr_redox_2"/>
    <property type="match status" value="1"/>
</dbReference>
<dbReference type="GO" id="GO:0003955">
    <property type="term" value="F:NAD(P)H dehydrogenase (quinone) activity"/>
    <property type="evidence" value="ECO:0007669"/>
    <property type="project" value="TreeGrafter"/>
</dbReference>
<keyword evidence="4" id="KW-0521">NADP</keyword>
<dbReference type="SUPFAM" id="SSF51905">
    <property type="entry name" value="FAD/NAD(P)-binding domain"/>
    <property type="match status" value="1"/>
</dbReference>
<evidence type="ECO:0000256" key="10">
    <source>
        <dbReference type="RuleBase" id="RU003691"/>
    </source>
</evidence>